<accession>A0A7C6E9X1</accession>
<keyword evidence="4 10" id="KW-0808">Transferase</keyword>
<evidence type="ECO:0000256" key="3">
    <source>
        <dbReference type="ARBA" id="ARBA00022603"/>
    </source>
</evidence>
<evidence type="ECO:0000259" key="9">
    <source>
        <dbReference type="Pfam" id="PF01555"/>
    </source>
</evidence>
<dbReference type="EC" id="2.1.1.113" evidence="2"/>
<comment type="caution">
    <text evidence="10">The sequence shown here is derived from an EMBL/GenBank/DDBJ whole genome shotgun (WGS) entry which is preliminary data.</text>
</comment>
<evidence type="ECO:0000256" key="2">
    <source>
        <dbReference type="ARBA" id="ARBA00012185"/>
    </source>
</evidence>
<dbReference type="GO" id="GO:0015667">
    <property type="term" value="F:site-specific DNA-methyltransferase (cytosine-N4-specific) activity"/>
    <property type="evidence" value="ECO:0007669"/>
    <property type="project" value="UniProtKB-EC"/>
</dbReference>
<organism evidence="10">
    <name type="scientific">candidate division WOR-3 bacterium</name>
    <dbReference type="NCBI Taxonomy" id="2052148"/>
    <lineage>
        <taxon>Bacteria</taxon>
        <taxon>Bacteria division WOR-3</taxon>
    </lineage>
</organism>
<comment type="catalytic activity">
    <reaction evidence="8">
        <text>a 2'-deoxycytidine in DNA + S-adenosyl-L-methionine = an N(4)-methyl-2'-deoxycytidine in DNA + S-adenosyl-L-homocysteine + H(+)</text>
        <dbReference type="Rhea" id="RHEA:16857"/>
        <dbReference type="Rhea" id="RHEA-COMP:11369"/>
        <dbReference type="Rhea" id="RHEA-COMP:13674"/>
        <dbReference type="ChEBI" id="CHEBI:15378"/>
        <dbReference type="ChEBI" id="CHEBI:57856"/>
        <dbReference type="ChEBI" id="CHEBI:59789"/>
        <dbReference type="ChEBI" id="CHEBI:85452"/>
        <dbReference type="ChEBI" id="CHEBI:137933"/>
        <dbReference type="EC" id="2.1.1.113"/>
    </reaction>
</comment>
<feature type="domain" description="DNA methylase N-4/N-6" evidence="9">
    <location>
        <begin position="92"/>
        <end position="248"/>
    </location>
</feature>
<feature type="domain" description="DNA methylase N-4/N-6" evidence="9">
    <location>
        <begin position="463"/>
        <end position="553"/>
    </location>
</feature>
<name>A0A7C6E9X1_UNCW3</name>
<gene>
    <name evidence="10" type="ORF">ENW73_02860</name>
</gene>
<dbReference type="PRINTS" id="PR00508">
    <property type="entry name" value="S21N4MTFRASE"/>
</dbReference>
<evidence type="ECO:0000256" key="6">
    <source>
        <dbReference type="ARBA" id="ARBA00022747"/>
    </source>
</evidence>
<dbReference type="InterPro" id="IPR001091">
    <property type="entry name" value="RM_Methyltransferase"/>
</dbReference>
<evidence type="ECO:0000256" key="8">
    <source>
        <dbReference type="ARBA" id="ARBA00049120"/>
    </source>
</evidence>
<dbReference type="AlphaFoldDB" id="A0A7C6E9X1"/>
<keyword evidence="5" id="KW-0949">S-adenosyl-L-methionine</keyword>
<dbReference type="GO" id="GO:0009307">
    <property type="term" value="P:DNA restriction-modification system"/>
    <property type="evidence" value="ECO:0007669"/>
    <property type="project" value="UniProtKB-KW"/>
</dbReference>
<dbReference type="EMBL" id="DTLI01000070">
    <property type="protein sequence ID" value="HHS51794.1"/>
    <property type="molecule type" value="Genomic_DNA"/>
</dbReference>
<dbReference type="InterPro" id="IPR002941">
    <property type="entry name" value="DNA_methylase_N4/N6"/>
</dbReference>
<dbReference type="SUPFAM" id="SSF53335">
    <property type="entry name" value="S-adenosyl-L-methionine-dependent methyltransferases"/>
    <property type="match status" value="1"/>
</dbReference>
<evidence type="ECO:0000256" key="1">
    <source>
        <dbReference type="ARBA" id="ARBA00010203"/>
    </source>
</evidence>
<keyword evidence="6" id="KW-0680">Restriction system</keyword>
<dbReference type="PROSITE" id="PS00093">
    <property type="entry name" value="N4_MTASE"/>
    <property type="match status" value="1"/>
</dbReference>
<evidence type="ECO:0000256" key="4">
    <source>
        <dbReference type="ARBA" id="ARBA00022679"/>
    </source>
</evidence>
<evidence type="ECO:0000313" key="10">
    <source>
        <dbReference type="EMBL" id="HHS51794.1"/>
    </source>
</evidence>
<dbReference type="Gene3D" id="3.40.50.150">
    <property type="entry name" value="Vaccinia Virus protein VP39"/>
    <property type="match status" value="2"/>
</dbReference>
<dbReference type="GO" id="GO:0032259">
    <property type="term" value="P:methylation"/>
    <property type="evidence" value="ECO:0007669"/>
    <property type="project" value="UniProtKB-KW"/>
</dbReference>
<dbReference type="Pfam" id="PF01555">
    <property type="entry name" value="N6_N4_Mtase"/>
    <property type="match status" value="2"/>
</dbReference>
<comment type="similarity">
    <text evidence="1">Belongs to the N(4)/N(6)-methyltransferase family. N(4) subfamily.</text>
</comment>
<dbReference type="InterPro" id="IPR017985">
    <property type="entry name" value="MeTrfase_CN4_CS"/>
</dbReference>
<dbReference type="GO" id="GO:0003677">
    <property type="term" value="F:DNA binding"/>
    <property type="evidence" value="ECO:0007669"/>
    <property type="project" value="UniProtKB-KW"/>
</dbReference>
<protein>
    <recommendedName>
        <fullName evidence="2">site-specific DNA-methyltransferase (cytosine-N(4)-specific)</fullName>
        <ecNumber evidence="2">2.1.1.113</ecNumber>
    </recommendedName>
</protein>
<reference evidence="10" key="1">
    <citation type="journal article" date="2020" name="mSystems">
        <title>Genome- and Community-Level Interaction Insights into Carbon Utilization and Element Cycling Functions of Hydrothermarchaeota in Hydrothermal Sediment.</title>
        <authorList>
            <person name="Zhou Z."/>
            <person name="Liu Y."/>
            <person name="Xu W."/>
            <person name="Pan J."/>
            <person name="Luo Z.H."/>
            <person name="Li M."/>
        </authorList>
    </citation>
    <scope>NUCLEOTIDE SEQUENCE [LARGE SCALE GENOMIC DNA]</scope>
    <source>
        <strain evidence="10">SpSt-876</strain>
    </source>
</reference>
<dbReference type="GO" id="GO:0008170">
    <property type="term" value="F:N-methyltransferase activity"/>
    <property type="evidence" value="ECO:0007669"/>
    <property type="project" value="InterPro"/>
</dbReference>
<keyword evidence="3 10" id="KW-0489">Methyltransferase</keyword>
<sequence length="565" mass="65134">MNKANKDLKLNKEITHSETAQKFRKYPKPSNEKKYKKVTEKIQTNPKSGLVRDQLVIEKTYLPPATEHYPGAITVYIGDAKKVLSMLPEEVVDCVVTSPPYWKQRDYVHPDQIGQESSYIDYINRLVDIFNEMKRVLKPTGTFFLNVGYKYQDKELLLIPELLAVELQKSGWALLNKIIWHKPNAMPSSLDSRLSNVYEPVFLFVKEESKYKYYLSLDELRLPVTNFTAEKKAEELLGFQVEDPLNKSGKREGEVSRVFRNNEGRVIVKVSWKDGKETYEVVNDFNQESQLEVELECPDCKRIITQEIEIEKHRSLFCKGFLRPIMPSKIDYDNMVELKPPLLFRLPPKRQSYEGKFKISPANHGASPGARKSLFGEYLVLQRRYKVFQSVIAEFLRFWREKKGITTKEIDRLLGYKDTAGHWFRKDTGSWGRGGSIPLPDDWFRLKGILKFDDIYDRWVTETHLVLQTVKPHPKGKNPGDVWSIKLQPLPEAHFATFPEELVNKCIEAGCPKSGVVLDPFAGSGTTGKVASDTGRDAILIELVPEYLNIIKKRCKNIKEVINVK</sequence>
<dbReference type="InterPro" id="IPR029063">
    <property type="entry name" value="SAM-dependent_MTases_sf"/>
</dbReference>
<proteinExistence type="inferred from homology"/>
<evidence type="ECO:0000256" key="5">
    <source>
        <dbReference type="ARBA" id="ARBA00022691"/>
    </source>
</evidence>
<keyword evidence="7" id="KW-0238">DNA-binding</keyword>
<evidence type="ECO:0000256" key="7">
    <source>
        <dbReference type="ARBA" id="ARBA00023125"/>
    </source>
</evidence>